<evidence type="ECO:0000256" key="5">
    <source>
        <dbReference type="ARBA" id="ARBA00022679"/>
    </source>
</evidence>
<keyword evidence="4" id="KW-0723">Serine/threonine-protein kinase</keyword>
<keyword evidence="18" id="KW-1185">Reference proteome</keyword>
<evidence type="ECO:0000256" key="12">
    <source>
        <dbReference type="ARBA" id="ARBA00047899"/>
    </source>
</evidence>
<keyword evidence="15" id="KW-0732">Signal</keyword>
<evidence type="ECO:0000256" key="7">
    <source>
        <dbReference type="ARBA" id="ARBA00022741"/>
    </source>
</evidence>
<evidence type="ECO:0000256" key="10">
    <source>
        <dbReference type="ARBA" id="ARBA00022989"/>
    </source>
</evidence>
<dbReference type="SMART" id="SM00220">
    <property type="entry name" value="S_TKc"/>
    <property type="match status" value="1"/>
</dbReference>
<evidence type="ECO:0000256" key="8">
    <source>
        <dbReference type="ARBA" id="ARBA00022777"/>
    </source>
</evidence>
<keyword evidence="3" id="KW-1003">Cell membrane</keyword>
<keyword evidence="7" id="KW-0547">Nucleotide-binding</keyword>
<dbReference type="Gene3D" id="1.10.510.10">
    <property type="entry name" value="Transferase(Phosphotransferase) domain 1"/>
    <property type="match status" value="1"/>
</dbReference>
<evidence type="ECO:0000256" key="4">
    <source>
        <dbReference type="ARBA" id="ARBA00022527"/>
    </source>
</evidence>
<keyword evidence="11" id="KW-0472">Membrane</keyword>
<protein>
    <recommendedName>
        <fullName evidence="2">non-specific serine/threonine protein kinase</fullName>
        <ecNumber evidence="2">2.7.11.1</ecNumber>
    </recommendedName>
</protein>
<dbReference type="Proteomes" id="UP001187192">
    <property type="component" value="Unassembled WGS sequence"/>
</dbReference>
<evidence type="ECO:0000259" key="16">
    <source>
        <dbReference type="PROSITE" id="PS50011"/>
    </source>
</evidence>
<dbReference type="EMBL" id="BTGU01000001">
    <property type="protein sequence ID" value="GMN25928.1"/>
    <property type="molecule type" value="Genomic_DNA"/>
</dbReference>
<dbReference type="SUPFAM" id="SSF56112">
    <property type="entry name" value="Protein kinase-like (PK-like)"/>
    <property type="match status" value="1"/>
</dbReference>
<evidence type="ECO:0000256" key="6">
    <source>
        <dbReference type="ARBA" id="ARBA00022692"/>
    </source>
</evidence>
<keyword evidence="10" id="KW-1133">Transmembrane helix</keyword>
<dbReference type="PROSITE" id="PS00108">
    <property type="entry name" value="PROTEIN_KINASE_ST"/>
    <property type="match status" value="1"/>
</dbReference>
<keyword evidence="5" id="KW-0808">Transferase</keyword>
<gene>
    <name evidence="17" type="ORF">TIFTF001_001114</name>
</gene>
<dbReference type="EC" id="2.7.11.1" evidence="2"/>
<organism evidence="17 18">
    <name type="scientific">Ficus carica</name>
    <name type="common">Common fig</name>
    <dbReference type="NCBI Taxonomy" id="3494"/>
    <lineage>
        <taxon>Eukaryota</taxon>
        <taxon>Viridiplantae</taxon>
        <taxon>Streptophyta</taxon>
        <taxon>Embryophyta</taxon>
        <taxon>Tracheophyta</taxon>
        <taxon>Spermatophyta</taxon>
        <taxon>Magnoliopsida</taxon>
        <taxon>eudicotyledons</taxon>
        <taxon>Gunneridae</taxon>
        <taxon>Pentapetalae</taxon>
        <taxon>rosids</taxon>
        <taxon>fabids</taxon>
        <taxon>Rosales</taxon>
        <taxon>Moraceae</taxon>
        <taxon>Ficeae</taxon>
        <taxon>Ficus</taxon>
    </lineage>
</organism>
<dbReference type="PROSITE" id="PS50011">
    <property type="entry name" value="PROTEIN_KINASE_DOM"/>
    <property type="match status" value="1"/>
</dbReference>
<proteinExistence type="predicted"/>
<evidence type="ECO:0000313" key="17">
    <source>
        <dbReference type="EMBL" id="GMN25928.1"/>
    </source>
</evidence>
<feature type="domain" description="Protein kinase" evidence="16">
    <location>
        <begin position="50"/>
        <end position="321"/>
    </location>
</feature>
<keyword evidence="8" id="KW-0418">Kinase</keyword>
<keyword evidence="6" id="KW-0812">Transmembrane</keyword>
<dbReference type="InterPro" id="IPR008271">
    <property type="entry name" value="Ser/Thr_kinase_AS"/>
</dbReference>
<evidence type="ECO:0000256" key="9">
    <source>
        <dbReference type="ARBA" id="ARBA00022840"/>
    </source>
</evidence>
<evidence type="ECO:0000256" key="13">
    <source>
        <dbReference type="ARBA" id="ARBA00048679"/>
    </source>
</evidence>
<dbReference type="PANTHER" id="PTHR47982:SF57">
    <property type="entry name" value="PROTEIN KINASE DOMAIN-CONTAINING PROTEIN"/>
    <property type="match status" value="1"/>
</dbReference>
<comment type="caution">
    <text evidence="17">The sequence shown here is derived from an EMBL/GenBank/DDBJ whole genome shotgun (WGS) entry which is preliminary data.</text>
</comment>
<dbReference type="FunFam" id="1.10.510.10:FF:000530">
    <property type="entry name" value="probable receptor-like protein kinase At5g59700"/>
    <property type="match status" value="1"/>
</dbReference>
<comment type="catalytic activity">
    <reaction evidence="12">
        <text>L-threonyl-[protein] + ATP = O-phospho-L-threonyl-[protein] + ADP + H(+)</text>
        <dbReference type="Rhea" id="RHEA:46608"/>
        <dbReference type="Rhea" id="RHEA-COMP:11060"/>
        <dbReference type="Rhea" id="RHEA-COMP:11605"/>
        <dbReference type="ChEBI" id="CHEBI:15378"/>
        <dbReference type="ChEBI" id="CHEBI:30013"/>
        <dbReference type="ChEBI" id="CHEBI:30616"/>
        <dbReference type="ChEBI" id="CHEBI:61977"/>
        <dbReference type="ChEBI" id="CHEBI:456216"/>
        <dbReference type="EC" id="2.7.11.1"/>
    </reaction>
</comment>
<evidence type="ECO:0000256" key="2">
    <source>
        <dbReference type="ARBA" id="ARBA00012513"/>
    </source>
</evidence>
<reference evidence="17" key="1">
    <citation type="submission" date="2023-07" db="EMBL/GenBank/DDBJ databases">
        <title>draft genome sequence of fig (Ficus carica).</title>
        <authorList>
            <person name="Takahashi T."/>
            <person name="Nishimura K."/>
        </authorList>
    </citation>
    <scope>NUCLEOTIDE SEQUENCE</scope>
</reference>
<feature type="chain" id="PRO_5041642999" description="non-specific serine/threonine protein kinase" evidence="15">
    <location>
        <begin position="16"/>
        <end position="353"/>
    </location>
</feature>
<evidence type="ECO:0000256" key="11">
    <source>
        <dbReference type="ARBA" id="ARBA00023136"/>
    </source>
</evidence>
<dbReference type="InterPro" id="IPR000719">
    <property type="entry name" value="Prot_kinase_dom"/>
</dbReference>
<dbReference type="InterPro" id="IPR047117">
    <property type="entry name" value="PERK1-13-like"/>
</dbReference>
<keyword evidence="9" id="KW-0067">ATP-binding</keyword>
<evidence type="ECO:0000256" key="15">
    <source>
        <dbReference type="SAM" id="SignalP"/>
    </source>
</evidence>
<dbReference type="AlphaFoldDB" id="A0AA88CLF1"/>
<dbReference type="GO" id="GO:0005524">
    <property type="term" value="F:ATP binding"/>
    <property type="evidence" value="ECO:0007669"/>
    <property type="project" value="UniProtKB-KW"/>
</dbReference>
<feature type="region of interest" description="Disordered" evidence="14">
    <location>
        <begin position="327"/>
        <end position="353"/>
    </location>
</feature>
<comment type="catalytic activity">
    <reaction evidence="13">
        <text>L-seryl-[protein] + ATP = O-phospho-L-seryl-[protein] + ADP + H(+)</text>
        <dbReference type="Rhea" id="RHEA:17989"/>
        <dbReference type="Rhea" id="RHEA-COMP:9863"/>
        <dbReference type="Rhea" id="RHEA-COMP:11604"/>
        <dbReference type="ChEBI" id="CHEBI:15378"/>
        <dbReference type="ChEBI" id="CHEBI:29999"/>
        <dbReference type="ChEBI" id="CHEBI:30616"/>
        <dbReference type="ChEBI" id="CHEBI:83421"/>
        <dbReference type="ChEBI" id="CHEBI:456216"/>
        <dbReference type="EC" id="2.7.11.1"/>
    </reaction>
</comment>
<dbReference type="InterPro" id="IPR011009">
    <property type="entry name" value="Kinase-like_dom_sf"/>
</dbReference>
<comment type="subcellular location">
    <subcellularLocation>
        <location evidence="1">Cell membrane</location>
        <topology evidence="1">Single-pass membrane protein</topology>
    </subcellularLocation>
</comment>
<sequence>MVLTLTVVLVKYVTAKKTILKRGGNKSKEYKNPWSGLYRFSKEEIENAIYNGQEILGRGSAGHVYKGILPSGQEVAIKHLNQNGEADSFMREVQGLSKIRHPNLVCLFGYCTEDDGHYLVYEFCAGGNLAQHLLNKDTVLKWETRVTILRDCAYALKYLHHFMEGCIVHRDIKLTNILLTETLEAKLSDFGLARMMNTEESKVFTDVRGTIGYMDPEYVSNAKLTCASDIYSFGIVALQILSGQKVIELNMDARDHLTRKAKDIILGNRPIQDFEDPKLKGKLNKSDFKSILDIAVLCVAKSSRDRPNIDVVFAEMDKAWKNTSAYKRMKKTKQEPSTSSAVPDTPSLEVIPV</sequence>
<evidence type="ECO:0000256" key="14">
    <source>
        <dbReference type="SAM" id="MobiDB-lite"/>
    </source>
</evidence>
<feature type="signal peptide" evidence="15">
    <location>
        <begin position="1"/>
        <end position="15"/>
    </location>
</feature>
<evidence type="ECO:0000256" key="1">
    <source>
        <dbReference type="ARBA" id="ARBA00004162"/>
    </source>
</evidence>
<evidence type="ECO:0000256" key="3">
    <source>
        <dbReference type="ARBA" id="ARBA00022475"/>
    </source>
</evidence>
<dbReference type="GO" id="GO:0005886">
    <property type="term" value="C:plasma membrane"/>
    <property type="evidence" value="ECO:0007669"/>
    <property type="project" value="UniProtKB-SubCell"/>
</dbReference>
<dbReference type="GO" id="GO:0004674">
    <property type="term" value="F:protein serine/threonine kinase activity"/>
    <property type="evidence" value="ECO:0007669"/>
    <property type="project" value="UniProtKB-KW"/>
</dbReference>
<name>A0AA88CLF1_FICCA</name>
<evidence type="ECO:0000313" key="18">
    <source>
        <dbReference type="Proteomes" id="UP001187192"/>
    </source>
</evidence>
<dbReference type="Pfam" id="PF00069">
    <property type="entry name" value="Pkinase"/>
    <property type="match status" value="1"/>
</dbReference>
<dbReference type="Gene3D" id="3.30.200.20">
    <property type="entry name" value="Phosphorylase Kinase, domain 1"/>
    <property type="match status" value="1"/>
</dbReference>
<accession>A0AA88CLF1</accession>
<dbReference type="PANTHER" id="PTHR47982">
    <property type="entry name" value="PROLINE-RICH RECEPTOR-LIKE PROTEIN KINASE PERK4"/>
    <property type="match status" value="1"/>
</dbReference>